<accession>A0A9X2ENZ5</accession>
<organism evidence="2 3">
    <name type="scientific">Microbulbifer okhotskensis</name>
    <dbReference type="NCBI Taxonomy" id="2926617"/>
    <lineage>
        <taxon>Bacteria</taxon>
        <taxon>Pseudomonadati</taxon>
        <taxon>Pseudomonadota</taxon>
        <taxon>Gammaproteobacteria</taxon>
        <taxon>Cellvibrionales</taxon>
        <taxon>Microbulbiferaceae</taxon>
        <taxon>Microbulbifer</taxon>
    </lineage>
</organism>
<keyword evidence="2" id="KW-0378">Hydrolase</keyword>
<comment type="caution">
    <text evidence="2">The sequence shown here is derived from an EMBL/GenBank/DDBJ whole genome shotgun (WGS) entry which is preliminary data.</text>
</comment>
<name>A0A9X2ENZ5_9GAMM</name>
<dbReference type="SUPFAM" id="SSF56601">
    <property type="entry name" value="beta-lactamase/transpeptidase-like"/>
    <property type="match status" value="1"/>
</dbReference>
<feature type="domain" description="Beta-lactamase-related" evidence="1">
    <location>
        <begin position="8"/>
        <end position="108"/>
    </location>
</feature>
<dbReference type="InterPro" id="IPR012338">
    <property type="entry name" value="Beta-lactam/transpept-like"/>
</dbReference>
<evidence type="ECO:0000259" key="1">
    <source>
        <dbReference type="Pfam" id="PF00144"/>
    </source>
</evidence>
<dbReference type="GO" id="GO:0016787">
    <property type="term" value="F:hydrolase activity"/>
    <property type="evidence" value="ECO:0007669"/>
    <property type="project" value="UniProtKB-KW"/>
</dbReference>
<evidence type="ECO:0000313" key="3">
    <source>
        <dbReference type="Proteomes" id="UP001139028"/>
    </source>
</evidence>
<dbReference type="InterPro" id="IPR001466">
    <property type="entry name" value="Beta-lactam-related"/>
</dbReference>
<reference evidence="2" key="1">
    <citation type="journal article" date="2022" name="Arch. Microbiol.">
        <title>Microbulbifer okhotskensis sp. nov., isolated from a deep bottom sediment of the Okhotsk Sea.</title>
        <authorList>
            <person name="Romanenko L."/>
            <person name="Kurilenko V."/>
            <person name="Otstavnykh N."/>
            <person name="Velansky P."/>
            <person name="Isaeva M."/>
            <person name="Mikhailov V."/>
        </authorList>
    </citation>
    <scope>NUCLEOTIDE SEQUENCE</scope>
    <source>
        <strain evidence="2">OS29</strain>
    </source>
</reference>
<sequence length="134" mass="15031">MDLSHRLPGGGYISTPSDLVKLGARYLDETYISAETREIFWAPQKLANDEVNQQDYALGWRYREQEIPGVGLLRHANHGGVSRGSQSWLMVIPDYNLSVAVNINRKTEVFWDFGRVSLDIASAFIRAQASASCQ</sequence>
<dbReference type="EMBL" id="JALBWM010000004">
    <property type="protein sequence ID" value="MCO1333083.1"/>
    <property type="molecule type" value="Genomic_DNA"/>
</dbReference>
<keyword evidence="3" id="KW-1185">Reference proteome</keyword>
<dbReference type="Pfam" id="PF00144">
    <property type="entry name" value="Beta-lactamase"/>
    <property type="match status" value="1"/>
</dbReference>
<dbReference type="Proteomes" id="UP001139028">
    <property type="component" value="Unassembled WGS sequence"/>
</dbReference>
<dbReference type="Gene3D" id="3.40.710.10">
    <property type="entry name" value="DD-peptidase/beta-lactamase superfamily"/>
    <property type="match status" value="1"/>
</dbReference>
<gene>
    <name evidence="2" type="ORF">MO867_01900</name>
</gene>
<proteinExistence type="predicted"/>
<evidence type="ECO:0000313" key="2">
    <source>
        <dbReference type="EMBL" id="MCO1333083.1"/>
    </source>
</evidence>
<dbReference type="AlphaFoldDB" id="A0A9X2ENZ5"/>
<protein>
    <submittedName>
        <fullName evidence="2">Serine hydrolase</fullName>
    </submittedName>
</protein>